<reference evidence="8 9" key="1">
    <citation type="submission" date="2024-09" db="EMBL/GenBank/DDBJ databases">
        <authorList>
            <person name="Sun Q."/>
            <person name="Mori K."/>
        </authorList>
    </citation>
    <scope>NUCLEOTIDE SEQUENCE [LARGE SCALE GENOMIC DNA]</scope>
    <source>
        <strain evidence="8 9">CCM 7228</strain>
    </source>
</reference>
<organism evidence="8 9">
    <name type="scientific">Metabacillus herbersteinensis</name>
    <dbReference type="NCBI Taxonomy" id="283816"/>
    <lineage>
        <taxon>Bacteria</taxon>
        <taxon>Bacillati</taxon>
        <taxon>Bacillota</taxon>
        <taxon>Bacilli</taxon>
        <taxon>Bacillales</taxon>
        <taxon>Bacillaceae</taxon>
        <taxon>Metabacillus</taxon>
    </lineage>
</organism>
<feature type="transmembrane region" description="Helical" evidence="7">
    <location>
        <begin position="300"/>
        <end position="320"/>
    </location>
</feature>
<dbReference type="Proteomes" id="UP001589854">
    <property type="component" value="Unassembled WGS sequence"/>
</dbReference>
<evidence type="ECO:0000256" key="4">
    <source>
        <dbReference type="ARBA" id="ARBA00022692"/>
    </source>
</evidence>
<evidence type="ECO:0000256" key="7">
    <source>
        <dbReference type="SAM" id="Phobius"/>
    </source>
</evidence>
<evidence type="ECO:0000256" key="6">
    <source>
        <dbReference type="ARBA" id="ARBA00023136"/>
    </source>
</evidence>
<evidence type="ECO:0000256" key="3">
    <source>
        <dbReference type="ARBA" id="ARBA00022475"/>
    </source>
</evidence>
<dbReference type="Pfam" id="PF07690">
    <property type="entry name" value="MFS_1"/>
    <property type="match status" value="1"/>
</dbReference>
<proteinExistence type="predicted"/>
<name>A0ABV6GMG1_9BACI</name>
<dbReference type="RefSeq" id="WP_378939583.1">
    <property type="nucleotide sequence ID" value="NZ_JBHLVO010000051.1"/>
</dbReference>
<evidence type="ECO:0000256" key="2">
    <source>
        <dbReference type="ARBA" id="ARBA00022448"/>
    </source>
</evidence>
<dbReference type="Gene3D" id="1.20.1250.20">
    <property type="entry name" value="MFS general substrate transporter like domains"/>
    <property type="match status" value="1"/>
</dbReference>
<evidence type="ECO:0000256" key="5">
    <source>
        <dbReference type="ARBA" id="ARBA00022989"/>
    </source>
</evidence>
<accession>A0ABV6GMG1</accession>
<dbReference type="PANTHER" id="PTHR43266:SF7">
    <property type="entry name" value="TRANSPORTER, PUTATIVE-RELATED"/>
    <property type="match status" value="1"/>
</dbReference>
<dbReference type="PANTHER" id="PTHR43266">
    <property type="entry name" value="MACROLIDE-EFFLUX PROTEIN"/>
    <property type="match status" value="1"/>
</dbReference>
<evidence type="ECO:0000256" key="1">
    <source>
        <dbReference type="ARBA" id="ARBA00004651"/>
    </source>
</evidence>
<feature type="transmembrane region" description="Helical" evidence="7">
    <location>
        <begin position="163"/>
        <end position="184"/>
    </location>
</feature>
<sequence>MWKNKNVWILLVGELVAGLGLWMGIIGNLEFMQKYVPSDFLKSLILFTGLLAGVLVGPLAGRLIDSYSKKKILIYSGIGRMLSVSFMFFALHFESITFMVLFMISIQLSAAFYFPALQAVIPLIVKDEELVQMNGVHMNVATLSRVAGTALAGVMLVVLDIKFLYIGSMVAYAAILITTFMLHFEEDQETLNNKGKSGSFKDVIPVIKGVPIVISALVLTIIPMLFIGGFNLMVINISEIQDSISVKGLLYTVEGVCFMIGAFFVKRITHLYPPVTLMFAFSFVISIAHLSLYFSNYFSMSLISFGVFGIGVGCFFPIAATIFQTKIPKEYHGRFFSFRNMIDRVLFQVVLLGTGLFLDTIGLQFMVVIFGALSLSAVLFYGWKHIRATESVPEGAQITAGK</sequence>
<evidence type="ECO:0000313" key="9">
    <source>
        <dbReference type="Proteomes" id="UP001589854"/>
    </source>
</evidence>
<feature type="transmembrane region" description="Helical" evidence="7">
    <location>
        <begin position="136"/>
        <end position="157"/>
    </location>
</feature>
<feature type="transmembrane region" description="Helical" evidence="7">
    <location>
        <begin position="277"/>
        <end position="294"/>
    </location>
</feature>
<dbReference type="CDD" id="cd06173">
    <property type="entry name" value="MFS_MefA_like"/>
    <property type="match status" value="1"/>
</dbReference>
<comment type="subcellular location">
    <subcellularLocation>
        <location evidence="1">Cell membrane</location>
        <topology evidence="1">Multi-pass membrane protein</topology>
    </subcellularLocation>
</comment>
<keyword evidence="5 7" id="KW-1133">Transmembrane helix</keyword>
<keyword evidence="2" id="KW-0813">Transport</keyword>
<dbReference type="EMBL" id="JBHLVO010000051">
    <property type="protein sequence ID" value="MFC0274891.1"/>
    <property type="molecule type" value="Genomic_DNA"/>
</dbReference>
<dbReference type="SUPFAM" id="SSF103473">
    <property type="entry name" value="MFS general substrate transporter"/>
    <property type="match status" value="1"/>
</dbReference>
<feature type="transmembrane region" description="Helical" evidence="7">
    <location>
        <begin position="7"/>
        <end position="28"/>
    </location>
</feature>
<protein>
    <submittedName>
        <fullName evidence="8">MFS transporter</fullName>
    </submittedName>
</protein>
<gene>
    <name evidence="8" type="ORF">ACFFIX_26655</name>
</gene>
<feature type="transmembrane region" description="Helical" evidence="7">
    <location>
        <begin position="205"/>
        <end position="228"/>
    </location>
</feature>
<keyword evidence="6 7" id="KW-0472">Membrane</keyword>
<feature type="transmembrane region" description="Helical" evidence="7">
    <location>
        <begin position="248"/>
        <end position="265"/>
    </location>
</feature>
<keyword evidence="9" id="KW-1185">Reference proteome</keyword>
<keyword evidence="4 7" id="KW-0812">Transmembrane</keyword>
<keyword evidence="3" id="KW-1003">Cell membrane</keyword>
<dbReference type="InterPro" id="IPR011701">
    <property type="entry name" value="MFS"/>
</dbReference>
<comment type="caution">
    <text evidence="8">The sequence shown here is derived from an EMBL/GenBank/DDBJ whole genome shotgun (WGS) entry which is preliminary data.</text>
</comment>
<evidence type="ECO:0000313" key="8">
    <source>
        <dbReference type="EMBL" id="MFC0274891.1"/>
    </source>
</evidence>
<dbReference type="InterPro" id="IPR036259">
    <property type="entry name" value="MFS_trans_sf"/>
</dbReference>
<feature type="transmembrane region" description="Helical" evidence="7">
    <location>
        <begin position="40"/>
        <end position="60"/>
    </location>
</feature>
<feature type="transmembrane region" description="Helical" evidence="7">
    <location>
        <begin position="364"/>
        <end position="383"/>
    </location>
</feature>